<dbReference type="AlphaFoldDB" id="A0A9P3L7T3"/>
<dbReference type="Proteomes" id="UP000703269">
    <property type="component" value="Unassembled WGS sequence"/>
</dbReference>
<evidence type="ECO:0000313" key="2">
    <source>
        <dbReference type="Proteomes" id="UP000703269"/>
    </source>
</evidence>
<dbReference type="EMBL" id="BPQB01000001">
    <property type="protein sequence ID" value="GJE84789.1"/>
    <property type="molecule type" value="Genomic_DNA"/>
</dbReference>
<accession>A0A9P3L7T3</accession>
<gene>
    <name evidence="1" type="ORF">PsYK624_008650</name>
</gene>
<proteinExistence type="predicted"/>
<comment type="caution">
    <text evidence="1">The sequence shown here is derived from an EMBL/GenBank/DDBJ whole genome shotgun (WGS) entry which is preliminary data.</text>
</comment>
<sequence length="68" mass="7414">MVISYYSHLTHGAVLKPVGRRGTRAEFPWRVFHAAACALTGPVVAQPEPTRRMWLPSSSSPAFCGACQ</sequence>
<name>A0A9P3L7T3_9APHY</name>
<protein>
    <submittedName>
        <fullName evidence="1">Uncharacterized protein</fullName>
    </submittedName>
</protein>
<keyword evidence="2" id="KW-1185">Reference proteome</keyword>
<reference evidence="1 2" key="1">
    <citation type="submission" date="2021-08" db="EMBL/GenBank/DDBJ databases">
        <title>Draft Genome Sequence of Phanerochaete sordida strain YK-624.</title>
        <authorList>
            <person name="Mori T."/>
            <person name="Dohra H."/>
            <person name="Suzuki T."/>
            <person name="Kawagishi H."/>
            <person name="Hirai H."/>
        </authorList>
    </citation>
    <scope>NUCLEOTIDE SEQUENCE [LARGE SCALE GENOMIC DNA]</scope>
    <source>
        <strain evidence="1 2">YK-624</strain>
    </source>
</reference>
<evidence type="ECO:0000313" key="1">
    <source>
        <dbReference type="EMBL" id="GJE84789.1"/>
    </source>
</evidence>
<organism evidence="1 2">
    <name type="scientific">Phanerochaete sordida</name>
    <dbReference type="NCBI Taxonomy" id="48140"/>
    <lineage>
        <taxon>Eukaryota</taxon>
        <taxon>Fungi</taxon>
        <taxon>Dikarya</taxon>
        <taxon>Basidiomycota</taxon>
        <taxon>Agaricomycotina</taxon>
        <taxon>Agaricomycetes</taxon>
        <taxon>Polyporales</taxon>
        <taxon>Phanerochaetaceae</taxon>
        <taxon>Phanerochaete</taxon>
    </lineage>
</organism>